<protein>
    <submittedName>
        <fullName evidence="1">Glycosyltransferase family 2 protein</fullName>
    </submittedName>
</protein>
<reference evidence="1" key="1">
    <citation type="submission" date="2022-08" db="EMBL/GenBank/DDBJ databases">
        <title>Genome sequencing of Pelomonas sp. UHG3.</title>
        <authorList>
            <person name="So Y."/>
        </authorList>
    </citation>
    <scope>NUCLEOTIDE SEQUENCE</scope>
    <source>
        <strain evidence="1">UHG3</strain>
    </source>
</reference>
<accession>A0ACC6CEF3</accession>
<dbReference type="Proteomes" id="UP001076464">
    <property type="component" value="Unassembled WGS sequence"/>
</dbReference>
<comment type="caution">
    <text evidence="1">The sequence shown here is derived from an EMBL/GenBank/DDBJ whole genome shotgun (WGS) entry which is preliminary data.</text>
</comment>
<dbReference type="EMBL" id="JAPPUY010000004">
    <property type="protein sequence ID" value="MCY4746803.1"/>
    <property type="molecule type" value="Genomic_DNA"/>
</dbReference>
<evidence type="ECO:0000313" key="1">
    <source>
        <dbReference type="EMBL" id="MCY4746803.1"/>
    </source>
</evidence>
<gene>
    <name evidence="1" type="ORF">NYO99_17635</name>
</gene>
<name>A0ACC6CEF3_9BURK</name>
<organism evidence="1 2">
    <name type="scientific">Roseateles hydrophilus</name>
    <dbReference type="NCBI Taxonomy" id="2975054"/>
    <lineage>
        <taxon>Bacteria</taxon>
        <taxon>Pseudomonadati</taxon>
        <taxon>Pseudomonadota</taxon>
        <taxon>Betaproteobacteria</taxon>
        <taxon>Burkholderiales</taxon>
        <taxon>Sphaerotilaceae</taxon>
        <taxon>Roseateles</taxon>
    </lineage>
</organism>
<evidence type="ECO:0000313" key="2">
    <source>
        <dbReference type="Proteomes" id="UP001076464"/>
    </source>
</evidence>
<sequence>MDELAHPNAIRNPQDQNDDMITIAIRTFNEEANITQCLRAACQSFDDVVVIDQESKDRTLELCKEFPVRVLSIQKFHSESEQLQWIAQHAPTPNGWIYFCDADEIIPPDLGAEIKAAIVAAESDVVAFALRYKNYFCGRWIKHCGIYPVWVTRLFKVGHVHWERVTNTRAIVKGRTEYLDGHFEHYSFRKGIENWVAKHNLYSTGEAIEEAKASINMSGLALVRDSVRRLRLRHDRRQALKQLATLAPFRPMLRFIYMYVLKRGFLDGLAGFHYCMLLAFYEYMITLKRREISSPPFGR</sequence>
<keyword evidence="2" id="KW-1185">Reference proteome</keyword>
<proteinExistence type="predicted"/>